<dbReference type="PROSITE" id="PS50039">
    <property type="entry name" value="FORK_HEAD_3"/>
    <property type="match status" value="1"/>
</dbReference>
<dbReference type="InterPro" id="IPR001766">
    <property type="entry name" value="Fork_head_dom"/>
</dbReference>
<dbReference type="InterPro" id="IPR036388">
    <property type="entry name" value="WH-like_DNA-bd_sf"/>
</dbReference>
<dbReference type="SUPFAM" id="SSF46785">
    <property type="entry name" value="Winged helix' DNA-binding domain"/>
    <property type="match status" value="1"/>
</dbReference>
<keyword evidence="1 2" id="KW-0238">DNA-binding</keyword>
<evidence type="ECO:0000313" key="4">
    <source>
        <dbReference type="EMBL" id="KAL0265955.1"/>
    </source>
</evidence>
<dbReference type="SMART" id="SM00339">
    <property type="entry name" value="FH"/>
    <property type="match status" value="1"/>
</dbReference>
<feature type="DNA-binding region" description="Fork-head" evidence="2">
    <location>
        <begin position="151"/>
        <end position="227"/>
    </location>
</feature>
<evidence type="ECO:0000256" key="1">
    <source>
        <dbReference type="ARBA" id="ARBA00023125"/>
    </source>
</evidence>
<dbReference type="GO" id="GO:0043565">
    <property type="term" value="F:sequence-specific DNA binding"/>
    <property type="evidence" value="ECO:0007669"/>
    <property type="project" value="InterPro"/>
</dbReference>
<dbReference type="EMBL" id="JARGDH010000006">
    <property type="protein sequence ID" value="KAL0265955.1"/>
    <property type="molecule type" value="Genomic_DNA"/>
</dbReference>
<dbReference type="AlphaFoldDB" id="A0AAW2H861"/>
<feature type="domain" description="Fork-head" evidence="3">
    <location>
        <begin position="151"/>
        <end position="227"/>
    </location>
</feature>
<name>A0AAW2H861_9NEOP</name>
<reference evidence="4" key="1">
    <citation type="journal article" date="2024" name="Gigascience">
        <title>Chromosome-level genome of the poultry shaft louse Menopon gallinae provides insight into the host-switching and adaptive evolution of parasitic lice.</title>
        <authorList>
            <person name="Xu Y."/>
            <person name="Ma L."/>
            <person name="Liu S."/>
            <person name="Liang Y."/>
            <person name="Liu Q."/>
            <person name="He Z."/>
            <person name="Tian L."/>
            <person name="Duan Y."/>
            <person name="Cai W."/>
            <person name="Li H."/>
            <person name="Song F."/>
        </authorList>
    </citation>
    <scope>NUCLEOTIDE SEQUENCE</scope>
    <source>
        <strain evidence="4">Cailab_2023a</strain>
    </source>
</reference>
<proteinExistence type="predicted"/>
<gene>
    <name evidence="4" type="ORF">PYX00_011672</name>
</gene>
<keyword evidence="2" id="KW-0539">Nucleus</keyword>
<evidence type="ECO:0000256" key="2">
    <source>
        <dbReference type="PROSITE-ProRule" id="PRU00089"/>
    </source>
</evidence>
<protein>
    <recommendedName>
        <fullName evidence="3">Fork-head domain-containing protein</fullName>
    </recommendedName>
</protein>
<comment type="caution">
    <text evidence="4">The sequence shown here is derived from an EMBL/GenBank/DDBJ whole genome shotgun (WGS) entry which is preliminary data.</text>
</comment>
<comment type="subcellular location">
    <subcellularLocation>
        <location evidence="2">Nucleus</location>
    </subcellularLocation>
</comment>
<dbReference type="Gene3D" id="1.10.10.10">
    <property type="entry name" value="Winged helix-like DNA-binding domain superfamily/Winged helix DNA-binding domain"/>
    <property type="match status" value="1"/>
</dbReference>
<accession>A0AAW2H861</accession>
<organism evidence="4">
    <name type="scientific">Menopon gallinae</name>
    <name type="common">poultry shaft louse</name>
    <dbReference type="NCBI Taxonomy" id="328185"/>
    <lineage>
        <taxon>Eukaryota</taxon>
        <taxon>Metazoa</taxon>
        <taxon>Ecdysozoa</taxon>
        <taxon>Arthropoda</taxon>
        <taxon>Hexapoda</taxon>
        <taxon>Insecta</taxon>
        <taxon>Pterygota</taxon>
        <taxon>Neoptera</taxon>
        <taxon>Paraneoptera</taxon>
        <taxon>Psocodea</taxon>
        <taxon>Troctomorpha</taxon>
        <taxon>Phthiraptera</taxon>
        <taxon>Amblycera</taxon>
        <taxon>Menoponidae</taxon>
        <taxon>Menopon</taxon>
    </lineage>
</organism>
<dbReference type="GO" id="GO:0005634">
    <property type="term" value="C:nucleus"/>
    <property type="evidence" value="ECO:0007669"/>
    <property type="project" value="UniProtKB-SubCell"/>
</dbReference>
<dbReference type="InterPro" id="IPR036390">
    <property type="entry name" value="WH_DNA-bd_sf"/>
</dbReference>
<dbReference type="Pfam" id="PF00250">
    <property type="entry name" value="Forkhead"/>
    <property type="match status" value="1"/>
</dbReference>
<evidence type="ECO:0000259" key="3">
    <source>
        <dbReference type="PROSITE" id="PS50039"/>
    </source>
</evidence>
<dbReference type="GO" id="GO:0003700">
    <property type="term" value="F:DNA-binding transcription factor activity"/>
    <property type="evidence" value="ECO:0007669"/>
    <property type="project" value="InterPro"/>
</dbReference>
<sequence>MACKERAGEQGRTPVHPPLKLFTVDVPRIRCRDGVFLFGGLRICQVEMVGYVFRRAACGFYVRDFAGVAFVWSRVSLENGTHKIVCSLVHGADVQCRYSSHRRASFYEEVFFWREAVDYKRRVLAETPVHADSIRHSAPLTIKMARKNVIDKNFTYFSIIREAITGSAEGRATSAQIFDYMMRKHPECFTPLNAVTWKNNVRQLLSKCPEFVKTKKEKTSKLHYWKFVEYSKLVEERYRKSAAEYRADSSPAGMALPTPRHTMSSYMGLHADMGYPDYCQRGPCYLADYYEAGAPPHTPPFVFAPPPRNSEMYHTADYSRHYYNSFAFKHSKSSSESV</sequence>